<dbReference type="EMBL" id="JAUUTY010000004">
    <property type="protein sequence ID" value="KAK1649425.1"/>
    <property type="molecule type" value="Genomic_DNA"/>
</dbReference>
<proteinExistence type="predicted"/>
<dbReference type="SUPFAM" id="SSF50630">
    <property type="entry name" value="Acid proteases"/>
    <property type="match status" value="1"/>
</dbReference>
<evidence type="ECO:0000313" key="2">
    <source>
        <dbReference type="Proteomes" id="UP001231189"/>
    </source>
</evidence>
<dbReference type="PROSITE" id="PS00141">
    <property type="entry name" value="ASP_PROTEASE"/>
    <property type="match status" value="1"/>
</dbReference>
<dbReference type="AlphaFoldDB" id="A0AAD8SEF5"/>
<dbReference type="InterPro" id="IPR001969">
    <property type="entry name" value="Aspartic_peptidase_AS"/>
</dbReference>
<dbReference type="Proteomes" id="UP001231189">
    <property type="component" value="Unassembled WGS sequence"/>
</dbReference>
<comment type="caution">
    <text evidence="1">The sequence shown here is derived from an EMBL/GenBank/DDBJ whole genome shotgun (WGS) entry which is preliminary data.</text>
</comment>
<dbReference type="CDD" id="cd00303">
    <property type="entry name" value="retropepsin_like"/>
    <property type="match status" value="1"/>
</dbReference>
<keyword evidence="2" id="KW-1185">Reference proteome</keyword>
<gene>
    <name evidence="1" type="ORF">QYE76_067230</name>
</gene>
<reference evidence="1" key="1">
    <citation type="submission" date="2023-07" db="EMBL/GenBank/DDBJ databases">
        <title>A chromosome-level genome assembly of Lolium multiflorum.</title>
        <authorList>
            <person name="Chen Y."/>
            <person name="Copetti D."/>
            <person name="Kolliker R."/>
            <person name="Studer B."/>
        </authorList>
    </citation>
    <scope>NUCLEOTIDE SEQUENCE</scope>
    <source>
        <strain evidence="1">02402/16</strain>
        <tissue evidence="1">Leaf</tissue>
    </source>
</reference>
<dbReference type="Pfam" id="PF13975">
    <property type="entry name" value="gag-asp_proteas"/>
    <property type="match status" value="1"/>
</dbReference>
<organism evidence="1 2">
    <name type="scientific">Lolium multiflorum</name>
    <name type="common">Italian ryegrass</name>
    <name type="synonym">Lolium perenne subsp. multiflorum</name>
    <dbReference type="NCBI Taxonomy" id="4521"/>
    <lineage>
        <taxon>Eukaryota</taxon>
        <taxon>Viridiplantae</taxon>
        <taxon>Streptophyta</taxon>
        <taxon>Embryophyta</taxon>
        <taxon>Tracheophyta</taxon>
        <taxon>Spermatophyta</taxon>
        <taxon>Magnoliopsida</taxon>
        <taxon>Liliopsida</taxon>
        <taxon>Poales</taxon>
        <taxon>Poaceae</taxon>
        <taxon>BOP clade</taxon>
        <taxon>Pooideae</taxon>
        <taxon>Poodae</taxon>
        <taxon>Poeae</taxon>
        <taxon>Poeae Chloroplast Group 2 (Poeae type)</taxon>
        <taxon>Loliodinae</taxon>
        <taxon>Loliinae</taxon>
        <taxon>Lolium</taxon>
    </lineage>
</organism>
<dbReference type="GO" id="GO:0004190">
    <property type="term" value="F:aspartic-type endopeptidase activity"/>
    <property type="evidence" value="ECO:0007669"/>
    <property type="project" value="InterPro"/>
</dbReference>
<evidence type="ECO:0000313" key="1">
    <source>
        <dbReference type="EMBL" id="KAK1649425.1"/>
    </source>
</evidence>
<accession>A0AAD8SEF5</accession>
<protein>
    <submittedName>
        <fullName evidence="1">Uncharacterized protein</fullName>
    </submittedName>
</protein>
<dbReference type="InterPro" id="IPR021109">
    <property type="entry name" value="Peptidase_aspartic_dom_sf"/>
</dbReference>
<name>A0AAD8SEF5_LOLMU</name>
<dbReference type="GO" id="GO:0006508">
    <property type="term" value="P:proteolysis"/>
    <property type="evidence" value="ECO:0007669"/>
    <property type="project" value="InterPro"/>
</dbReference>
<sequence length="223" mass="24348">MRPIGDAYVNEPYAPGHVCPRLFYLEKVDDGDADTGVDTATETALDAAPAMACVVSLHELAGIHNEQTMLLPVMIHGEQLVALLDTGSTHNFLPAATMRRLGLQPTGGDHLRVTVANGDRPRCHGVAHHMPLSIGDENFTIACAGIDLGCFDFILGVHFLRPLGPILWDFAALTMTFWRQGCRVRWKGIGGTAPAPKLQLTAERGVDEGEFMRNVEWNPKRKV</sequence>
<dbReference type="PANTHER" id="PTHR12917">
    <property type="entry name" value="ASPARTYL PROTEASE DDI-RELATED"/>
    <property type="match status" value="1"/>
</dbReference>
<dbReference type="PANTHER" id="PTHR12917:SF18">
    <property type="entry name" value="DNA DAMAGE-INDUCIBLE PROTEIN 1-LIKE"/>
    <property type="match status" value="1"/>
</dbReference>
<dbReference type="Gene3D" id="2.40.70.10">
    <property type="entry name" value="Acid Proteases"/>
    <property type="match status" value="1"/>
</dbReference>